<name>A0ABP8Y8Z6_9MICO</name>
<sequence>MGVTALDVRQVAVLGGLGVRPAHRLSGVGRRVLAYLAVRGPVAMRTMISMELWPDLSESRGRANLRRALWQLPAGWVSSDGGELRLEAQVDLERARSAIAEAIATGRLPDGDVDLLTRDLLPGWYDEWLVGVQDQFHLGRIQALEAVSRTARAAGDHPLATRTALAAVCAEPLRESSVTALVEALLAERNLFEAVRRYESYAELLGREMRAEPGPALTALFPVFPEAPAPSAGALLARSNGHGRKHP</sequence>
<comment type="caution">
    <text evidence="2">The sequence shown here is derived from an EMBL/GenBank/DDBJ whole genome shotgun (WGS) entry which is preliminary data.</text>
</comment>
<dbReference type="InterPro" id="IPR011990">
    <property type="entry name" value="TPR-like_helical_dom_sf"/>
</dbReference>
<gene>
    <name evidence="2" type="ORF">GCM10025782_21130</name>
</gene>
<accession>A0ABP8Y8Z6</accession>
<dbReference type="Proteomes" id="UP001500556">
    <property type="component" value="Unassembled WGS sequence"/>
</dbReference>
<dbReference type="Pfam" id="PF03704">
    <property type="entry name" value="BTAD"/>
    <property type="match status" value="1"/>
</dbReference>
<dbReference type="Gene3D" id="1.25.40.10">
    <property type="entry name" value="Tetratricopeptide repeat domain"/>
    <property type="match status" value="1"/>
</dbReference>
<evidence type="ECO:0000313" key="2">
    <source>
        <dbReference type="EMBL" id="GAA4722984.1"/>
    </source>
</evidence>
<keyword evidence="3" id="KW-1185">Reference proteome</keyword>
<organism evidence="2 3">
    <name type="scientific">Pedococcus ginsenosidimutans</name>
    <dbReference type="NCBI Taxonomy" id="490570"/>
    <lineage>
        <taxon>Bacteria</taxon>
        <taxon>Bacillati</taxon>
        <taxon>Actinomycetota</taxon>
        <taxon>Actinomycetes</taxon>
        <taxon>Micrococcales</taxon>
        <taxon>Intrasporangiaceae</taxon>
        <taxon>Pedococcus</taxon>
    </lineage>
</organism>
<protein>
    <recommendedName>
        <fullName evidence="1">Bacterial transcriptional activator domain-containing protein</fullName>
    </recommendedName>
</protein>
<evidence type="ECO:0000259" key="1">
    <source>
        <dbReference type="SMART" id="SM01043"/>
    </source>
</evidence>
<feature type="domain" description="Bacterial transcriptional activator" evidence="1">
    <location>
        <begin position="90"/>
        <end position="224"/>
    </location>
</feature>
<dbReference type="InterPro" id="IPR005158">
    <property type="entry name" value="BTAD"/>
</dbReference>
<proteinExistence type="predicted"/>
<dbReference type="EMBL" id="BAABLO010000009">
    <property type="protein sequence ID" value="GAA4722984.1"/>
    <property type="molecule type" value="Genomic_DNA"/>
</dbReference>
<dbReference type="InterPro" id="IPR051677">
    <property type="entry name" value="AfsR-DnrI-RedD_regulator"/>
</dbReference>
<dbReference type="SUPFAM" id="SSF48452">
    <property type="entry name" value="TPR-like"/>
    <property type="match status" value="1"/>
</dbReference>
<evidence type="ECO:0000313" key="3">
    <source>
        <dbReference type="Proteomes" id="UP001500556"/>
    </source>
</evidence>
<dbReference type="PANTHER" id="PTHR35807">
    <property type="entry name" value="TRANSCRIPTIONAL REGULATOR REDD-RELATED"/>
    <property type="match status" value="1"/>
</dbReference>
<dbReference type="SMART" id="SM01043">
    <property type="entry name" value="BTAD"/>
    <property type="match status" value="1"/>
</dbReference>
<reference evidence="3" key="1">
    <citation type="journal article" date="2019" name="Int. J. Syst. Evol. Microbiol.">
        <title>The Global Catalogue of Microorganisms (GCM) 10K type strain sequencing project: providing services to taxonomists for standard genome sequencing and annotation.</title>
        <authorList>
            <consortium name="The Broad Institute Genomics Platform"/>
            <consortium name="The Broad Institute Genome Sequencing Center for Infectious Disease"/>
            <person name="Wu L."/>
            <person name="Ma J."/>
        </authorList>
    </citation>
    <scope>NUCLEOTIDE SEQUENCE [LARGE SCALE GENOMIC DNA]</scope>
    <source>
        <strain evidence="3">JCM 18961</strain>
    </source>
</reference>